<organism evidence="1 2">
    <name type="scientific">Actinoallomurus vinaceus</name>
    <dbReference type="NCBI Taxonomy" id="1080074"/>
    <lineage>
        <taxon>Bacteria</taxon>
        <taxon>Bacillati</taxon>
        <taxon>Actinomycetota</taxon>
        <taxon>Actinomycetes</taxon>
        <taxon>Streptosporangiales</taxon>
        <taxon>Thermomonosporaceae</taxon>
        <taxon>Actinoallomurus</taxon>
    </lineage>
</organism>
<accession>A0ABP8UQA5</accession>
<keyword evidence="2" id="KW-1185">Reference proteome</keyword>
<sequence>MTELADENHRAWMREALDHAARQFGLELTGAPVFGWNDRSISAAVTPLGGGARRWLRVVAEHLSWANGDWWTGNRDAAAVTGIAKPRVIDAREWTDDGQALRAEVMTYIAAHPCSSTPELRRGIHLPSRWWHALCQGLDRLANVSTDRWAVDQDRVSNRLRIFFGDQTDTRIDRWTTAHADLHWANLTGPEFFILGWEMWGRAPYGYDAATLYCHSLLQPEVAQTVHDTFADVLDTPDGRRTQLFAITNMLLRADRGDYLDLVIPLHHHARALLARR</sequence>
<dbReference type="SUPFAM" id="SSF56112">
    <property type="entry name" value="Protein kinase-like (PK-like)"/>
    <property type="match status" value="1"/>
</dbReference>
<dbReference type="InterPro" id="IPR011009">
    <property type="entry name" value="Kinase-like_dom_sf"/>
</dbReference>
<proteinExistence type="predicted"/>
<protein>
    <recommendedName>
        <fullName evidence="3">Aminoglycoside phosphotransferase</fullName>
    </recommendedName>
</protein>
<dbReference type="EMBL" id="BAABHK010000019">
    <property type="protein sequence ID" value="GAA4637224.1"/>
    <property type="molecule type" value="Genomic_DNA"/>
</dbReference>
<gene>
    <name evidence="1" type="ORF">GCM10023196_090160</name>
</gene>
<reference evidence="2" key="1">
    <citation type="journal article" date="2019" name="Int. J. Syst. Evol. Microbiol.">
        <title>The Global Catalogue of Microorganisms (GCM) 10K type strain sequencing project: providing services to taxonomists for standard genome sequencing and annotation.</title>
        <authorList>
            <consortium name="The Broad Institute Genomics Platform"/>
            <consortium name="The Broad Institute Genome Sequencing Center for Infectious Disease"/>
            <person name="Wu L."/>
            <person name="Ma J."/>
        </authorList>
    </citation>
    <scope>NUCLEOTIDE SEQUENCE [LARGE SCALE GENOMIC DNA]</scope>
    <source>
        <strain evidence="2">JCM 17939</strain>
    </source>
</reference>
<evidence type="ECO:0000313" key="1">
    <source>
        <dbReference type="EMBL" id="GAA4637224.1"/>
    </source>
</evidence>
<name>A0ABP8UQA5_9ACTN</name>
<dbReference type="Proteomes" id="UP001501442">
    <property type="component" value="Unassembled WGS sequence"/>
</dbReference>
<evidence type="ECO:0000313" key="2">
    <source>
        <dbReference type="Proteomes" id="UP001501442"/>
    </source>
</evidence>
<evidence type="ECO:0008006" key="3">
    <source>
        <dbReference type="Google" id="ProtNLM"/>
    </source>
</evidence>
<comment type="caution">
    <text evidence="1">The sequence shown here is derived from an EMBL/GenBank/DDBJ whole genome shotgun (WGS) entry which is preliminary data.</text>
</comment>